<protein>
    <submittedName>
        <fullName evidence="2">Uncharacterized protein</fullName>
    </submittedName>
</protein>
<reference evidence="2 3" key="1">
    <citation type="journal article" date="2021" name="Nat. Commun.">
        <title>Reductive evolution and unique predatory mode in the CPR bacterium Vampirococcus lugosii.</title>
        <authorList>
            <person name="Moreira D."/>
            <person name="Zivanovic Y."/>
            <person name="Lopez-Archilla A.I."/>
            <person name="Iniesto M."/>
            <person name="Lopez-Garcia P."/>
        </authorList>
    </citation>
    <scope>NUCLEOTIDE SEQUENCE [LARGE SCALE GENOMIC DNA]</scope>
    <source>
        <strain evidence="2">Chiprana</strain>
    </source>
</reference>
<sequence>MKKILITSFVFLFLILGFVVNANQSLKPGSQDRGFVDGWYCSTKIDENVNENNSPFVQNRDYRCSFGAGPETGRCLFTVEECYDCSARATHKDDGSDYETKGTLTVFQSCVHNNSLINEAGHYGTRPAYHGMSDLNYDPSDLGCSYGTNPPETIKVVSGASHCAATNLNKYNDNLGYDDPNPDNWNWDCGNSNDSSTFTWTGFGDLGTSSYESTDVCGGLEEYLGKTIIGQRGLPTGFVCLEEKIVDENEKNNDYINLGDGKYLDKSSDYIGGGYCEETNLKSFDDNNGDGIGGDDHYCTGNWVYWGIVNSSDCPDGTYKDLISENTKGELVGFVCKKGTNSNPPAKCGGEDGKTYAFDDTSWGTNDFCEEGDVDPTNPSFPGEGETRNWTCNTSSGDQANCSASRETENVDPICNIYDNHPKKSGHYLVNLQDAGNQWCIEEGYDYGSVLMGHDSGQLTDEMINNSGGAWRWRTNTNSWDGPSSVSVTSGDIIKKVECCNSVTNPPAKCGGEDGKTYAFDDTSWGTNDFCEEGDVDPTNPSFPGEGETRNWTCNTSSGDQANCSASRETENVQCCEAGGFAPCTVCE</sequence>
<comment type="caution">
    <text evidence="2">The sequence shown here is derived from an EMBL/GenBank/DDBJ whole genome shotgun (WGS) entry which is preliminary data.</text>
</comment>
<evidence type="ECO:0000313" key="2">
    <source>
        <dbReference type="EMBL" id="MBS8122167.1"/>
    </source>
</evidence>
<keyword evidence="3" id="KW-1185">Reference proteome</keyword>
<evidence type="ECO:0000256" key="1">
    <source>
        <dbReference type="SAM" id="SignalP"/>
    </source>
</evidence>
<dbReference type="RefSeq" id="WP_213349443.1">
    <property type="nucleotide sequence ID" value="NZ_JAEDAM010000048.1"/>
</dbReference>
<dbReference type="EMBL" id="JAEDAM010000048">
    <property type="protein sequence ID" value="MBS8122167.1"/>
    <property type="molecule type" value="Genomic_DNA"/>
</dbReference>
<proteinExistence type="predicted"/>
<evidence type="ECO:0000313" key="3">
    <source>
        <dbReference type="Proteomes" id="UP000680365"/>
    </source>
</evidence>
<accession>A0ABS5QLX2</accession>
<keyword evidence="1" id="KW-0732">Signal</keyword>
<feature type="chain" id="PRO_5045167689" evidence="1">
    <location>
        <begin position="23"/>
        <end position="588"/>
    </location>
</feature>
<name>A0ABS5QLX2_9BACT</name>
<organism evidence="2 3">
    <name type="scientific">Candidatus Vampirococcus lugosii</name>
    <dbReference type="NCBI Taxonomy" id="2789015"/>
    <lineage>
        <taxon>Bacteria</taxon>
        <taxon>Candidatus Absconditibacteriota</taxon>
        <taxon>Vampirococcus</taxon>
    </lineage>
</organism>
<dbReference type="Proteomes" id="UP000680365">
    <property type="component" value="Unassembled WGS sequence"/>
</dbReference>
<feature type="signal peptide" evidence="1">
    <location>
        <begin position="1"/>
        <end position="22"/>
    </location>
</feature>
<gene>
    <name evidence="2" type="ORF">VAMP_144n75</name>
</gene>